<evidence type="ECO:0000313" key="2">
    <source>
        <dbReference type="EMBL" id="KAF5854688.1"/>
    </source>
</evidence>
<dbReference type="EMBL" id="WNKQ01000001">
    <property type="protein sequence ID" value="KAF5854688.1"/>
    <property type="molecule type" value="Genomic_DNA"/>
</dbReference>
<gene>
    <name evidence="2" type="ORF">GGP41_007442</name>
</gene>
<proteinExistence type="predicted"/>
<organism evidence="2 3">
    <name type="scientific">Cochliobolus sativus</name>
    <name type="common">Common root rot and spot blotch fungus</name>
    <name type="synonym">Bipolaris sorokiniana</name>
    <dbReference type="NCBI Taxonomy" id="45130"/>
    <lineage>
        <taxon>Eukaryota</taxon>
        <taxon>Fungi</taxon>
        <taxon>Dikarya</taxon>
        <taxon>Ascomycota</taxon>
        <taxon>Pezizomycotina</taxon>
        <taxon>Dothideomycetes</taxon>
        <taxon>Pleosporomycetidae</taxon>
        <taxon>Pleosporales</taxon>
        <taxon>Pleosporineae</taxon>
        <taxon>Pleosporaceae</taxon>
        <taxon>Bipolaris</taxon>
    </lineage>
</organism>
<feature type="region of interest" description="Disordered" evidence="1">
    <location>
        <begin position="101"/>
        <end position="128"/>
    </location>
</feature>
<dbReference type="AlphaFoldDB" id="A0A8H6E0W5"/>
<comment type="caution">
    <text evidence="2">The sequence shown here is derived from an EMBL/GenBank/DDBJ whole genome shotgun (WGS) entry which is preliminary data.</text>
</comment>
<protein>
    <submittedName>
        <fullName evidence="2">Uncharacterized protein</fullName>
    </submittedName>
</protein>
<sequence>MDRLNGTSTNAPPHPTRSWRAGIIISIISSGRARVGHYANCILPTLVFDTRIRKHVKWRHFPFGKTCESAPSRLKGAFTYQWKTPNIEGVIGFSIIQGTGSCTTRTQASPPPMPPTTIPHLRDSKDGY</sequence>
<evidence type="ECO:0000313" key="3">
    <source>
        <dbReference type="Proteomes" id="UP000624244"/>
    </source>
</evidence>
<name>A0A8H6E0W5_COCSA</name>
<dbReference type="Proteomes" id="UP000624244">
    <property type="component" value="Unassembled WGS sequence"/>
</dbReference>
<reference evidence="2" key="1">
    <citation type="submission" date="2019-11" db="EMBL/GenBank/DDBJ databases">
        <title>Bipolaris sorokiniana Genome sequencing.</title>
        <authorList>
            <person name="Wang H."/>
        </authorList>
    </citation>
    <scope>NUCLEOTIDE SEQUENCE</scope>
</reference>
<accession>A0A8H6E0W5</accession>
<evidence type="ECO:0000256" key="1">
    <source>
        <dbReference type="SAM" id="MobiDB-lite"/>
    </source>
</evidence>